<dbReference type="SUPFAM" id="SSF47823">
    <property type="entry name" value="lambda integrase-like, N-terminal domain"/>
    <property type="match status" value="1"/>
</dbReference>
<feature type="domain" description="Tyr recombinase" evidence="3">
    <location>
        <begin position="126"/>
        <end position="328"/>
    </location>
</feature>
<dbReference type="Gene3D" id="1.10.150.130">
    <property type="match status" value="1"/>
</dbReference>
<dbReference type="InterPro" id="IPR013762">
    <property type="entry name" value="Integrase-like_cat_sf"/>
</dbReference>
<reference evidence="4" key="1">
    <citation type="journal article" date="2015" name="Nature">
        <title>Complex archaea that bridge the gap between prokaryotes and eukaryotes.</title>
        <authorList>
            <person name="Spang A."/>
            <person name="Saw J.H."/>
            <person name="Jorgensen S.L."/>
            <person name="Zaremba-Niedzwiedzka K."/>
            <person name="Martijn J."/>
            <person name="Lind A.E."/>
            <person name="van Eijk R."/>
            <person name="Schleper C."/>
            <person name="Guy L."/>
            <person name="Ettema T.J."/>
        </authorList>
    </citation>
    <scope>NUCLEOTIDE SEQUENCE</scope>
</reference>
<dbReference type="GO" id="GO:0003677">
    <property type="term" value="F:DNA binding"/>
    <property type="evidence" value="ECO:0007669"/>
    <property type="project" value="UniProtKB-KW"/>
</dbReference>
<dbReference type="InterPro" id="IPR011010">
    <property type="entry name" value="DNA_brk_join_enz"/>
</dbReference>
<dbReference type="SUPFAM" id="SSF56349">
    <property type="entry name" value="DNA breaking-rejoining enzymes"/>
    <property type="match status" value="1"/>
</dbReference>
<dbReference type="InterPro" id="IPR052925">
    <property type="entry name" value="Phage_Integrase-like_Recomb"/>
</dbReference>
<dbReference type="InterPro" id="IPR002104">
    <property type="entry name" value="Integrase_catalytic"/>
</dbReference>
<proteinExistence type="predicted"/>
<gene>
    <name evidence="4" type="ORF">LCGC14_0832530</name>
</gene>
<accession>A0A0F9PK75</accession>
<evidence type="ECO:0000259" key="3">
    <source>
        <dbReference type="PROSITE" id="PS51898"/>
    </source>
</evidence>
<dbReference type="AlphaFoldDB" id="A0A0F9PK75"/>
<dbReference type="EMBL" id="LAZR01002395">
    <property type="protein sequence ID" value="KKN30589.1"/>
    <property type="molecule type" value="Genomic_DNA"/>
</dbReference>
<dbReference type="CDD" id="cd00799">
    <property type="entry name" value="INT_Cre_C"/>
    <property type="match status" value="1"/>
</dbReference>
<name>A0A0F9PK75_9ZZZZ</name>
<dbReference type="Pfam" id="PF00589">
    <property type="entry name" value="Phage_integrase"/>
    <property type="match status" value="1"/>
</dbReference>
<evidence type="ECO:0000313" key="4">
    <source>
        <dbReference type="EMBL" id="KKN30589.1"/>
    </source>
</evidence>
<sequence>MLPDALVRLDQRAESATDKVVPANTRRAYELDLHCFASWCGRHGVQAMPVPPRALRAYLQELAEKGRDPADVPSGKPKGPLGYSALIRALSAICRSHRRSGHPSPWHEPLITEARDTLARLKGTAPKKQKLDLGVTGAGLLFQVCDLISDDVRGVRDRAMLLVGWQGGGRRRSEITAARVEHFQDIEGGIRWTIPRSKADQTGKTLKVALTPAEDARYCPVAALRRWLAVSGIKSGFVFRGVDMATGAVMDAPLAPVGVARRIQRYVKLLGLDPADFGGHSLRSGFVTSAHRRGRSMPDIMAATGHQTAKEVLGYIRRAGLVEESAGRGLLDEALAKRSEKP</sequence>
<dbReference type="PANTHER" id="PTHR34605:SF4">
    <property type="entry name" value="DNA ADENINE METHYLTRANSFERASE"/>
    <property type="match status" value="1"/>
</dbReference>
<protein>
    <recommendedName>
        <fullName evidence="3">Tyr recombinase domain-containing protein</fullName>
    </recommendedName>
</protein>
<comment type="caution">
    <text evidence="4">The sequence shown here is derived from an EMBL/GenBank/DDBJ whole genome shotgun (WGS) entry which is preliminary data.</text>
</comment>
<evidence type="ECO:0000256" key="2">
    <source>
        <dbReference type="ARBA" id="ARBA00023172"/>
    </source>
</evidence>
<dbReference type="Gene3D" id="1.10.443.10">
    <property type="entry name" value="Intergrase catalytic core"/>
    <property type="match status" value="1"/>
</dbReference>
<keyword evidence="2" id="KW-0233">DNA recombination</keyword>
<dbReference type="PANTHER" id="PTHR34605">
    <property type="entry name" value="PHAGE_INTEGRASE DOMAIN-CONTAINING PROTEIN"/>
    <property type="match status" value="1"/>
</dbReference>
<dbReference type="GO" id="GO:0006310">
    <property type="term" value="P:DNA recombination"/>
    <property type="evidence" value="ECO:0007669"/>
    <property type="project" value="UniProtKB-KW"/>
</dbReference>
<keyword evidence="1" id="KW-0238">DNA-binding</keyword>
<dbReference type="GO" id="GO:0015074">
    <property type="term" value="P:DNA integration"/>
    <property type="evidence" value="ECO:0007669"/>
    <property type="project" value="InterPro"/>
</dbReference>
<organism evidence="4">
    <name type="scientific">marine sediment metagenome</name>
    <dbReference type="NCBI Taxonomy" id="412755"/>
    <lineage>
        <taxon>unclassified sequences</taxon>
        <taxon>metagenomes</taxon>
        <taxon>ecological metagenomes</taxon>
    </lineage>
</organism>
<dbReference type="InterPro" id="IPR010998">
    <property type="entry name" value="Integrase_recombinase_N"/>
</dbReference>
<evidence type="ECO:0000256" key="1">
    <source>
        <dbReference type="ARBA" id="ARBA00023125"/>
    </source>
</evidence>
<dbReference type="PROSITE" id="PS51898">
    <property type="entry name" value="TYR_RECOMBINASE"/>
    <property type="match status" value="1"/>
</dbReference>